<dbReference type="AlphaFoldDB" id="A0A423VMB0"/>
<organism evidence="1 2">
    <name type="scientific">Cytospora chrysosperma</name>
    <name type="common">Cytospora canker fungus</name>
    <name type="synonym">Sphaeria chrysosperma</name>
    <dbReference type="NCBI Taxonomy" id="252740"/>
    <lineage>
        <taxon>Eukaryota</taxon>
        <taxon>Fungi</taxon>
        <taxon>Dikarya</taxon>
        <taxon>Ascomycota</taxon>
        <taxon>Pezizomycotina</taxon>
        <taxon>Sordariomycetes</taxon>
        <taxon>Sordariomycetidae</taxon>
        <taxon>Diaporthales</taxon>
        <taxon>Cytosporaceae</taxon>
        <taxon>Cytospora</taxon>
    </lineage>
</organism>
<keyword evidence="2" id="KW-1185">Reference proteome</keyword>
<proteinExistence type="predicted"/>
<dbReference type="Proteomes" id="UP000284375">
    <property type="component" value="Unassembled WGS sequence"/>
</dbReference>
<accession>A0A423VMB0</accession>
<dbReference type="EMBL" id="LJZO01000039">
    <property type="protein sequence ID" value="ROV92146.1"/>
    <property type="molecule type" value="Genomic_DNA"/>
</dbReference>
<evidence type="ECO:0000313" key="1">
    <source>
        <dbReference type="EMBL" id="ROV92146.1"/>
    </source>
</evidence>
<dbReference type="PANTHER" id="PTHR17630">
    <property type="entry name" value="DIENELACTONE HYDROLASE"/>
    <property type="match status" value="1"/>
</dbReference>
<dbReference type="STRING" id="252740.A0A423VMB0"/>
<dbReference type="PANTHER" id="PTHR17630:SF105">
    <property type="entry name" value="DIENELACTONE HYDROLASE FAMILY PROTEIN (AFU_ORTHOLOGUE AFUA_4G08790)"/>
    <property type="match status" value="1"/>
</dbReference>
<comment type="caution">
    <text evidence="1">The sequence shown here is derived from an EMBL/GenBank/DDBJ whole genome shotgun (WGS) entry which is preliminary data.</text>
</comment>
<name>A0A423VMB0_CYTCH</name>
<gene>
    <name evidence="1" type="ORF">VSDG_07559</name>
</gene>
<evidence type="ECO:0000313" key="2">
    <source>
        <dbReference type="Proteomes" id="UP000284375"/>
    </source>
</evidence>
<evidence type="ECO:0008006" key="3">
    <source>
        <dbReference type="Google" id="ProtNLM"/>
    </source>
</evidence>
<sequence>MASKPTLLNHDRADIIPDAFGIDFVNNKILADTYIFKPYHFFWAMYGFIPWIIRNQPGKSFPIVKAFFEALRKEVGQSTPIGAAGICWGGKHIVLLANPEHKVDDKPMYDGGFTGHPSFLAVPKDIQKVAIAWFKVKLLEQLASQ</sequence>
<protein>
    <recommendedName>
        <fullName evidence="3">Dienelactone hydrolase domain-containing protein</fullName>
    </recommendedName>
</protein>
<dbReference type="OrthoDB" id="17560at2759"/>
<reference evidence="1 2" key="1">
    <citation type="submission" date="2015-09" db="EMBL/GenBank/DDBJ databases">
        <title>Host preference determinants of Valsa canker pathogens revealed by comparative genomics.</title>
        <authorList>
            <person name="Yin Z."/>
            <person name="Huang L."/>
        </authorList>
    </citation>
    <scope>NUCLEOTIDE SEQUENCE [LARGE SCALE GENOMIC DNA]</scope>
    <source>
        <strain evidence="1 2">YSFL</strain>
    </source>
</reference>